<dbReference type="PANTHER" id="PTHR38834:SF3">
    <property type="entry name" value="SOLUTE-BINDING PROTEIN FAMILY 3_N-TERMINAL DOMAIN-CONTAINING PROTEIN"/>
    <property type="match status" value="1"/>
</dbReference>
<evidence type="ECO:0000313" key="2">
    <source>
        <dbReference type="Proteomes" id="UP000442694"/>
    </source>
</evidence>
<proteinExistence type="predicted"/>
<dbReference type="Gene3D" id="3.40.190.10">
    <property type="entry name" value="Periplasmic binding protein-like II"/>
    <property type="match status" value="2"/>
</dbReference>
<protein>
    <submittedName>
        <fullName evidence="1">Transporter substrate-binding domain-containing protein</fullName>
    </submittedName>
</protein>
<accession>A0A833JGD5</accession>
<sequence length="238" mass="27940">MSYFIFSLIVSINIFLLNSNSYSYNINDITIYTEEDIPYVTVNEAKLIEGGLATEKVFKLLEKLHLPKDKIEIVPWARAYSEAINKENILVFPIVKTEERLKKLNFIIRLVDSYTYLYKLKARKNITIKKMNEAKKHSICVVRDDFRHEYLKKEGFNNLEVSSDSLRNVKKFMEERCDLIISSEIGIKNKLKSLKYNFELLEEIFQLKNLDSSLYLAINKSTNHKIIDRIKNAAKQIK</sequence>
<comment type="caution">
    <text evidence="1">The sequence shown here is derived from an EMBL/GenBank/DDBJ whole genome shotgun (WGS) entry which is preliminary data.</text>
</comment>
<name>A0A833JGD5_9BACT</name>
<organism evidence="1 2">
    <name type="scientific">Fluviispira multicolorata</name>
    <dbReference type="NCBI Taxonomy" id="2654512"/>
    <lineage>
        <taxon>Bacteria</taxon>
        <taxon>Pseudomonadati</taxon>
        <taxon>Bdellovibrionota</taxon>
        <taxon>Oligoflexia</taxon>
        <taxon>Silvanigrellales</taxon>
        <taxon>Silvanigrellaceae</taxon>
        <taxon>Fluviispira</taxon>
    </lineage>
</organism>
<evidence type="ECO:0000313" key="1">
    <source>
        <dbReference type="EMBL" id="KAB8032081.1"/>
    </source>
</evidence>
<dbReference type="Proteomes" id="UP000442694">
    <property type="component" value="Unassembled WGS sequence"/>
</dbReference>
<reference evidence="1 2" key="1">
    <citation type="submission" date="2019-10" db="EMBL/GenBank/DDBJ databases">
        <title>New genus of Silvanigrellaceae.</title>
        <authorList>
            <person name="Pitt A."/>
            <person name="Hahn M.W."/>
        </authorList>
    </citation>
    <scope>NUCLEOTIDE SEQUENCE [LARGE SCALE GENOMIC DNA]</scope>
    <source>
        <strain evidence="1 2">33A1-SZDP</strain>
    </source>
</reference>
<dbReference type="EMBL" id="WFLN01000005">
    <property type="protein sequence ID" value="KAB8032081.1"/>
    <property type="molecule type" value="Genomic_DNA"/>
</dbReference>
<gene>
    <name evidence="1" type="ORF">GCL57_05390</name>
</gene>
<dbReference type="SUPFAM" id="SSF53850">
    <property type="entry name" value="Periplasmic binding protein-like II"/>
    <property type="match status" value="1"/>
</dbReference>
<dbReference type="RefSeq" id="WP_152212256.1">
    <property type="nucleotide sequence ID" value="NZ_WFLN01000005.1"/>
</dbReference>
<dbReference type="PANTHER" id="PTHR38834">
    <property type="entry name" value="PERIPLASMIC SUBSTRATE BINDING PROTEIN FAMILY 3"/>
    <property type="match status" value="1"/>
</dbReference>
<keyword evidence="2" id="KW-1185">Reference proteome</keyword>
<dbReference type="AlphaFoldDB" id="A0A833JGD5"/>